<protein>
    <recommendedName>
        <fullName evidence="3">ABM domain-containing protein</fullName>
    </recommendedName>
</protein>
<dbReference type="EMBL" id="PFBK01000004">
    <property type="protein sequence ID" value="PIR83884.1"/>
    <property type="molecule type" value="Genomic_DNA"/>
</dbReference>
<evidence type="ECO:0000313" key="2">
    <source>
        <dbReference type="Proteomes" id="UP000231192"/>
    </source>
</evidence>
<comment type="caution">
    <text evidence="1">The sequence shown here is derived from an EMBL/GenBank/DDBJ whole genome shotgun (WGS) entry which is preliminary data.</text>
</comment>
<name>A0A2H0UBT9_9BACT</name>
<organism evidence="1 2">
    <name type="scientific">Candidatus Kaiserbacteria bacterium CG10_big_fil_rev_8_21_14_0_10_51_14</name>
    <dbReference type="NCBI Taxonomy" id="1974610"/>
    <lineage>
        <taxon>Bacteria</taxon>
        <taxon>Candidatus Kaiseribacteriota</taxon>
    </lineage>
</organism>
<accession>A0A2H0UBT9</accession>
<dbReference type="AlphaFoldDB" id="A0A2H0UBT9"/>
<dbReference type="Proteomes" id="UP000231192">
    <property type="component" value="Unassembled WGS sequence"/>
</dbReference>
<evidence type="ECO:0000313" key="1">
    <source>
        <dbReference type="EMBL" id="PIR83884.1"/>
    </source>
</evidence>
<evidence type="ECO:0008006" key="3">
    <source>
        <dbReference type="Google" id="ProtNLM"/>
    </source>
</evidence>
<sequence>MAYKGNVQLTFIIDAPNDLVAEGDRLFATHAAWMEKTHYREGENALYVYNVSKAPVLSNPMDITSAPTNRTNFVLMEIYESDAGVLDHYAQAQASWEEFQNFVAWLEKCDVSIVSSAPIVHSLW</sequence>
<gene>
    <name evidence="1" type="ORF">COU18_01875</name>
</gene>
<reference evidence="2" key="1">
    <citation type="submission" date="2017-09" db="EMBL/GenBank/DDBJ databases">
        <title>Depth-based differentiation of microbial function through sediment-hosted aquifers and enrichment of novel symbionts in the deep terrestrial subsurface.</title>
        <authorList>
            <person name="Probst A.J."/>
            <person name="Ladd B."/>
            <person name="Jarett J.K."/>
            <person name="Geller-Mcgrath D.E."/>
            <person name="Sieber C.M.K."/>
            <person name="Emerson J.B."/>
            <person name="Anantharaman K."/>
            <person name="Thomas B.C."/>
            <person name="Malmstrom R."/>
            <person name="Stieglmeier M."/>
            <person name="Klingl A."/>
            <person name="Woyke T."/>
            <person name="Ryan C.M."/>
            <person name="Banfield J.F."/>
        </authorList>
    </citation>
    <scope>NUCLEOTIDE SEQUENCE [LARGE SCALE GENOMIC DNA]</scope>
</reference>
<proteinExistence type="predicted"/>